<evidence type="ECO:0000259" key="2">
    <source>
        <dbReference type="Pfam" id="PF01609"/>
    </source>
</evidence>
<name>A0ABP9I7U1_9ACTN</name>
<sequence length="268" mass="30361">MLERLLPTPACQTRQGGRPEKHHRRDIVDAIRYVVDNGIKWRALPADFPPFQTVFGFFTRWAAAGVVTRIRDQLRRRLRIRADTSPRPVSVILDSQSVKAAETVSRATRGYDPGKKINGRKRHLAVDNRGLLVSVLVTGADVRDADAARDVLWRLRLIHPSVVVAWADSAYAGQLVQWADKLGITLKTVPRPKGAKGFVVLPKRWIVERTNAWTLRARRNVRDYERLPQHSEAHVNWAAIALMTKRLTRKGATATRTAKPWRKREGAA</sequence>
<keyword evidence="5" id="KW-1185">Reference proteome</keyword>
<dbReference type="Proteomes" id="UP001500466">
    <property type="component" value="Unassembled WGS sequence"/>
</dbReference>
<accession>A0ABP9I7U1</accession>
<dbReference type="PANTHER" id="PTHR30007">
    <property type="entry name" value="PHP DOMAIN PROTEIN"/>
    <property type="match status" value="1"/>
</dbReference>
<dbReference type="NCBIfam" id="NF033580">
    <property type="entry name" value="transpos_IS5_3"/>
    <property type="match status" value="1"/>
</dbReference>
<gene>
    <name evidence="4" type="ORF">GCM10023205_71700</name>
</gene>
<dbReference type="InterPro" id="IPR002559">
    <property type="entry name" value="Transposase_11"/>
</dbReference>
<feature type="domain" description="Insertion element IS402-like" evidence="3">
    <location>
        <begin position="2"/>
        <end position="70"/>
    </location>
</feature>
<dbReference type="Pfam" id="PF01609">
    <property type="entry name" value="DDE_Tnp_1"/>
    <property type="match status" value="1"/>
</dbReference>
<evidence type="ECO:0000256" key="1">
    <source>
        <dbReference type="SAM" id="MobiDB-lite"/>
    </source>
</evidence>
<dbReference type="InterPro" id="IPR025161">
    <property type="entry name" value="IS402-like_dom"/>
</dbReference>
<feature type="domain" description="Transposase IS4-like" evidence="2">
    <location>
        <begin position="90"/>
        <end position="242"/>
    </location>
</feature>
<evidence type="ECO:0000313" key="4">
    <source>
        <dbReference type="EMBL" id="GAA4990078.1"/>
    </source>
</evidence>
<reference evidence="5" key="1">
    <citation type="journal article" date="2019" name="Int. J. Syst. Evol. Microbiol.">
        <title>The Global Catalogue of Microorganisms (GCM) 10K type strain sequencing project: providing services to taxonomists for standard genome sequencing and annotation.</title>
        <authorList>
            <consortium name="The Broad Institute Genomics Platform"/>
            <consortium name="The Broad Institute Genome Sequencing Center for Infectious Disease"/>
            <person name="Wu L."/>
            <person name="Ma J."/>
        </authorList>
    </citation>
    <scope>NUCLEOTIDE SEQUENCE [LARGE SCALE GENOMIC DNA]</scope>
    <source>
        <strain evidence="5">JCM 17986</strain>
    </source>
</reference>
<feature type="region of interest" description="Disordered" evidence="1">
    <location>
        <begin position="1"/>
        <end position="22"/>
    </location>
</feature>
<dbReference type="PANTHER" id="PTHR30007:SF0">
    <property type="entry name" value="TRANSPOSASE"/>
    <property type="match status" value="1"/>
</dbReference>
<dbReference type="Pfam" id="PF13340">
    <property type="entry name" value="DUF4096"/>
    <property type="match status" value="1"/>
</dbReference>
<proteinExistence type="predicted"/>
<organism evidence="4 5">
    <name type="scientific">Yinghuangia aomiensis</name>
    <dbReference type="NCBI Taxonomy" id="676205"/>
    <lineage>
        <taxon>Bacteria</taxon>
        <taxon>Bacillati</taxon>
        <taxon>Actinomycetota</taxon>
        <taxon>Actinomycetes</taxon>
        <taxon>Kitasatosporales</taxon>
        <taxon>Streptomycetaceae</taxon>
        <taxon>Yinghuangia</taxon>
    </lineage>
</organism>
<comment type="caution">
    <text evidence="4">The sequence shown here is derived from an EMBL/GenBank/DDBJ whole genome shotgun (WGS) entry which is preliminary data.</text>
</comment>
<evidence type="ECO:0000313" key="5">
    <source>
        <dbReference type="Proteomes" id="UP001500466"/>
    </source>
</evidence>
<evidence type="ECO:0000259" key="3">
    <source>
        <dbReference type="Pfam" id="PF13340"/>
    </source>
</evidence>
<protein>
    <submittedName>
        <fullName evidence="4">IS5 family transposase</fullName>
    </submittedName>
</protein>
<dbReference type="EMBL" id="BAABHS010000038">
    <property type="protein sequence ID" value="GAA4990078.1"/>
    <property type="molecule type" value="Genomic_DNA"/>
</dbReference>